<protein>
    <submittedName>
        <fullName evidence="4">Calmodulin</fullName>
    </submittedName>
</protein>
<dbReference type="PANTHER" id="PTHR23048">
    <property type="entry name" value="MYOSIN LIGHT CHAIN 1, 3"/>
    <property type="match status" value="1"/>
</dbReference>
<dbReference type="InterPro" id="IPR002048">
    <property type="entry name" value="EF_hand_dom"/>
</dbReference>
<gene>
    <name evidence="4" type="ORF">P5673_003279</name>
</gene>
<comment type="caution">
    <text evidence="4">The sequence shown here is derived from an EMBL/GenBank/DDBJ whole genome shotgun (WGS) entry which is preliminary data.</text>
</comment>
<feature type="domain" description="EF-hand" evidence="3">
    <location>
        <begin position="86"/>
        <end position="121"/>
    </location>
</feature>
<dbReference type="InterPro" id="IPR011992">
    <property type="entry name" value="EF-hand-dom_pair"/>
</dbReference>
<dbReference type="Pfam" id="PF13499">
    <property type="entry name" value="EF-hand_7"/>
    <property type="match status" value="2"/>
</dbReference>
<dbReference type="InterPro" id="IPR018247">
    <property type="entry name" value="EF_Hand_1_Ca_BS"/>
</dbReference>
<dbReference type="PROSITE" id="PS00018">
    <property type="entry name" value="EF_HAND_1"/>
    <property type="match status" value="4"/>
</dbReference>
<keyword evidence="1" id="KW-0677">Repeat</keyword>
<dbReference type="GO" id="GO:0016460">
    <property type="term" value="C:myosin II complex"/>
    <property type="evidence" value="ECO:0007669"/>
    <property type="project" value="TreeGrafter"/>
</dbReference>
<keyword evidence="5" id="KW-1185">Reference proteome</keyword>
<evidence type="ECO:0000313" key="4">
    <source>
        <dbReference type="EMBL" id="KAK2571871.1"/>
    </source>
</evidence>
<dbReference type="EMBL" id="JARQWQ010000005">
    <property type="protein sequence ID" value="KAK2571871.1"/>
    <property type="molecule type" value="Genomic_DNA"/>
</dbReference>
<feature type="domain" description="EF-hand" evidence="3">
    <location>
        <begin position="122"/>
        <end position="157"/>
    </location>
</feature>
<evidence type="ECO:0000259" key="3">
    <source>
        <dbReference type="PROSITE" id="PS50222"/>
    </source>
</evidence>
<reference evidence="4" key="2">
    <citation type="journal article" date="2023" name="Science">
        <title>Genomic signatures of disease resistance in endangered staghorn corals.</title>
        <authorList>
            <person name="Vollmer S.V."/>
            <person name="Selwyn J.D."/>
            <person name="Despard B.A."/>
            <person name="Roesel C.L."/>
        </authorList>
    </citation>
    <scope>NUCLEOTIDE SEQUENCE</scope>
    <source>
        <strain evidence="4">K2</strain>
    </source>
</reference>
<dbReference type="Proteomes" id="UP001249851">
    <property type="component" value="Unassembled WGS sequence"/>
</dbReference>
<feature type="domain" description="EF-hand" evidence="3">
    <location>
        <begin position="11"/>
        <end position="46"/>
    </location>
</feature>
<dbReference type="PROSITE" id="PS50222">
    <property type="entry name" value="EF_HAND_2"/>
    <property type="match status" value="4"/>
</dbReference>
<dbReference type="CDD" id="cd00051">
    <property type="entry name" value="EFh"/>
    <property type="match status" value="1"/>
</dbReference>
<evidence type="ECO:0000256" key="2">
    <source>
        <dbReference type="ARBA" id="ARBA00022837"/>
    </source>
</evidence>
<dbReference type="PANTHER" id="PTHR23048:SF0">
    <property type="entry name" value="CALMODULIN LIKE 3"/>
    <property type="match status" value="1"/>
</dbReference>
<dbReference type="InterPro" id="IPR050230">
    <property type="entry name" value="CALM/Myosin/TropC-like"/>
</dbReference>
<dbReference type="FunFam" id="1.10.238.10:FF:000003">
    <property type="entry name" value="Calmodulin A"/>
    <property type="match status" value="1"/>
</dbReference>
<dbReference type="SMART" id="SM00054">
    <property type="entry name" value="EFh"/>
    <property type="match status" value="4"/>
</dbReference>
<dbReference type="AlphaFoldDB" id="A0AAD9R2F5"/>
<name>A0AAD9R2F5_ACRCE</name>
<organism evidence="4 5">
    <name type="scientific">Acropora cervicornis</name>
    <name type="common">Staghorn coral</name>
    <dbReference type="NCBI Taxonomy" id="6130"/>
    <lineage>
        <taxon>Eukaryota</taxon>
        <taxon>Metazoa</taxon>
        <taxon>Cnidaria</taxon>
        <taxon>Anthozoa</taxon>
        <taxon>Hexacorallia</taxon>
        <taxon>Scleractinia</taxon>
        <taxon>Astrocoeniina</taxon>
        <taxon>Acroporidae</taxon>
        <taxon>Acropora</taxon>
    </lineage>
</organism>
<reference evidence="4" key="1">
    <citation type="journal article" date="2023" name="G3 (Bethesda)">
        <title>Whole genome assembly and annotation of the endangered Caribbean coral Acropora cervicornis.</title>
        <authorList>
            <person name="Selwyn J.D."/>
            <person name="Vollmer S.V."/>
        </authorList>
    </citation>
    <scope>NUCLEOTIDE SEQUENCE</scope>
    <source>
        <strain evidence="4">K2</strain>
    </source>
</reference>
<dbReference type="GO" id="GO:0005509">
    <property type="term" value="F:calcium ion binding"/>
    <property type="evidence" value="ECO:0007669"/>
    <property type="project" value="InterPro"/>
</dbReference>
<keyword evidence="2" id="KW-0106">Calcium</keyword>
<dbReference type="SUPFAM" id="SSF47473">
    <property type="entry name" value="EF-hand"/>
    <property type="match status" value="1"/>
</dbReference>
<accession>A0AAD9R2F5</accession>
<sequence>MTVEISQLTNEEFRVMRTAFEIFDKNNNDVIDEHEFGNLIRAIGFNPSNREIEETLRKFDKNGDGVIDFQEFISMAKHFEGCSKDDMEQTLRKAFRVFDRDGNGYISTEELRYVVTTFGEKLTHEEAEELIAMFDKNKDGKLEYEEFVTWAKSSLAEYLKSL</sequence>
<proteinExistence type="predicted"/>
<feature type="domain" description="EF-hand" evidence="3">
    <location>
        <begin position="47"/>
        <end position="82"/>
    </location>
</feature>
<evidence type="ECO:0000313" key="5">
    <source>
        <dbReference type="Proteomes" id="UP001249851"/>
    </source>
</evidence>
<evidence type="ECO:0000256" key="1">
    <source>
        <dbReference type="ARBA" id="ARBA00022737"/>
    </source>
</evidence>
<dbReference type="Gene3D" id="1.10.238.10">
    <property type="entry name" value="EF-hand"/>
    <property type="match status" value="2"/>
</dbReference>